<evidence type="ECO:0000256" key="1">
    <source>
        <dbReference type="ARBA" id="ARBA00004167"/>
    </source>
</evidence>
<organism evidence="6 7">
    <name type="scientific">Hoylesella oralis ATCC 33269</name>
    <dbReference type="NCBI Taxonomy" id="873533"/>
    <lineage>
        <taxon>Bacteria</taxon>
        <taxon>Pseudomonadati</taxon>
        <taxon>Bacteroidota</taxon>
        <taxon>Bacteroidia</taxon>
        <taxon>Bacteroidales</taxon>
        <taxon>Prevotellaceae</taxon>
        <taxon>Hoylesella</taxon>
    </lineage>
</organism>
<gene>
    <name evidence="6" type="ORF">HMPREF0663_10857</name>
</gene>
<dbReference type="AlphaFoldDB" id="E7RNV6"/>
<dbReference type="GO" id="GO:0016020">
    <property type="term" value="C:membrane"/>
    <property type="evidence" value="ECO:0007669"/>
    <property type="project" value="UniProtKB-SubCell"/>
</dbReference>
<dbReference type="PANTHER" id="PTHR30386:SF26">
    <property type="entry name" value="TRANSPORT PROTEIN COMB"/>
    <property type="match status" value="1"/>
</dbReference>
<dbReference type="RefSeq" id="WP_004368074.1">
    <property type="nucleotide sequence ID" value="NZ_GL833116.1"/>
</dbReference>
<evidence type="ECO:0000313" key="6">
    <source>
        <dbReference type="EMBL" id="EFZ37399.1"/>
    </source>
</evidence>
<dbReference type="STRING" id="28134.SAMN05444288_0132"/>
<evidence type="ECO:0000256" key="3">
    <source>
        <dbReference type="ARBA" id="ARBA00022989"/>
    </source>
</evidence>
<reference evidence="6" key="1">
    <citation type="submission" date="2011-01" db="EMBL/GenBank/DDBJ databases">
        <authorList>
            <person name="Muzny D."/>
            <person name="Qin X."/>
            <person name="Buhay C."/>
            <person name="Dugan-Rocha S."/>
            <person name="Ding Y."/>
            <person name="Chen G."/>
            <person name="Hawes A."/>
            <person name="Holder M."/>
            <person name="Jhangiani S."/>
            <person name="Johnson A."/>
            <person name="Khan Z."/>
            <person name="Li Z."/>
            <person name="Liu W."/>
            <person name="Liu X."/>
            <person name="Perez L."/>
            <person name="Shen H."/>
            <person name="Wang Q."/>
            <person name="Watt J."/>
            <person name="Xi L."/>
            <person name="Xin Y."/>
            <person name="Zhou J."/>
            <person name="Deng J."/>
            <person name="Jiang H."/>
            <person name="Liu Y."/>
            <person name="Qu J."/>
            <person name="Song X.-Z."/>
            <person name="Zhang L."/>
            <person name="Villasana D."/>
            <person name="Johnson A."/>
            <person name="Liu J."/>
            <person name="Liyanage D."/>
            <person name="Lorensuhewa L."/>
            <person name="Robinson T."/>
            <person name="Song A."/>
            <person name="Song B.-B."/>
            <person name="Dinh H."/>
            <person name="Thornton R."/>
            <person name="Coyle M."/>
            <person name="Francisco L."/>
            <person name="Jackson L."/>
            <person name="Javaid M."/>
            <person name="Korchina V."/>
            <person name="Kovar C."/>
            <person name="Mata R."/>
            <person name="Mathew T."/>
            <person name="Ngo R."/>
            <person name="Nguyen L."/>
            <person name="Nguyen N."/>
            <person name="Okwuonu G."/>
            <person name="Ongeri F."/>
            <person name="Pham C."/>
            <person name="Simmons D."/>
            <person name="Wilczek-Boney K."/>
            <person name="Hale W."/>
            <person name="Jakkamsetti A."/>
            <person name="Pham P."/>
            <person name="Ruth R."/>
            <person name="San Lucas F."/>
            <person name="Warren J."/>
            <person name="Zhang J."/>
            <person name="Zhao Z."/>
            <person name="Zhou C."/>
            <person name="Zhu D."/>
            <person name="Lee S."/>
            <person name="Bess C."/>
            <person name="Blankenburg K."/>
            <person name="Forbes L."/>
            <person name="Fu Q."/>
            <person name="Gubbala S."/>
            <person name="Hirani K."/>
            <person name="Jayaseelan J.C."/>
            <person name="Lara F."/>
            <person name="Munidasa M."/>
            <person name="Palculict T."/>
            <person name="Patil S."/>
            <person name="Pu L.-L."/>
            <person name="Saada N."/>
            <person name="Tang L."/>
            <person name="Weissenberger G."/>
            <person name="Zhu Y."/>
            <person name="Hemphill L."/>
            <person name="Shang Y."/>
            <person name="Youmans B."/>
            <person name="Ayvaz T."/>
            <person name="Ross M."/>
            <person name="Santibanez J."/>
            <person name="Aqrawi P."/>
            <person name="Gross S."/>
            <person name="Joshi V."/>
            <person name="Fowler G."/>
            <person name="Nazareth L."/>
            <person name="Reid J."/>
            <person name="Worley K."/>
            <person name="Petrosino J."/>
            <person name="Highlander S."/>
            <person name="Gibbs R."/>
        </authorList>
    </citation>
    <scope>NUCLEOTIDE SEQUENCE [LARGE SCALE GENOMIC DNA]</scope>
    <source>
        <strain evidence="6">ATCC 33269</strain>
    </source>
</reference>
<dbReference type="HOGENOM" id="CLU_050642_0_0_10"/>
<evidence type="ECO:0000256" key="5">
    <source>
        <dbReference type="SAM" id="Phobius"/>
    </source>
</evidence>
<name>E7RNV6_9BACT</name>
<accession>E7RNV6</accession>
<dbReference type="Proteomes" id="UP000005580">
    <property type="component" value="Unassembled WGS sequence"/>
</dbReference>
<dbReference type="EMBL" id="AEPE02000003">
    <property type="protein sequence ID" value="EFZ37399.1"/>
    <property type="molecule type" value="Genomic_DNA"/>
</dbReference>
<dbReference type="PANTHER" id="PTHR30386">
    <property type="entry name" value="MEMBRANE FUSION SUBUNIT OF EMRAB-TOLC MULTIDRUG EFFLUX PUMP"/>
    <property type="match status" value="1"/>
</dbReference>
<keyword evidence="4 5" id="KW-0472">Membrane</keyword>
<keyword evidence="2 5" id="KW-0812">Transmembrane</keyword>
<evidence type="ECO:0000256" key="2">
    <source>
        <dbReference type="ARBA" id="ARBA00022692"/>
    </source>
</evidence>
<dbReference type="InterPro" id="IPR050739">
    <property type="entry name" value="MFP"/>
</dbReference>
<keyword evidence="7" id="KW-1185">Reference proteome</keyword>
<evidence type="ECO:0000313" key="7">
    <source>
        <dbReference type="Proteomes" id="UP000005580"/>
    </source>
</evidence>
<protein>
    <recommendedName>
        <fullName evidence="8">Auxiliary transport protein, membrane fusion protein (MFP) family protein</fullName>
    </recommendedName>
</protein>
<comment type="subcellular location">
    <subcellularLocation>
        <location evidence="1">Membrane</location>
        <topology evidence="1">Single-pass membrane protein</topology>
    </subcellularLocation>
</comment>
<feature type="transmembrane region" description="Helical" evidence="5">
    <location>
        <begin position="29"/>
        <end position="51"/>
    </location>
</feature>
<keyword evidence="3 5" id="KW-1133">Transmembrane helix</keyword>
<proteinExistence type="predicted"/>
<evidence type="ECO:0008006" key="8">
    <source>
        <dbReference type="Google" id="ProtNLM"/>
    </source>
</evidence>
<sequence length="437" mass="50335">MEDTVDKNSKIELRSEEVQEMMGQIPSWILQWGITVIAIVLFGLLLGSYFFKYPDTLIAPVVITSSSTPVELNAYATGKLENLFVRDKQNVQAGDYLAIIENNANSQDVLMLNKIFQKWQSKNLSSSLLYKKLKGYTLRLGDVQLPYSGFMEALQYYILYTKTNYYPQKLALKQNQLSKQVELDLNRKHEYILHAQQADISKNIYLRDSALFAKKIKTGEEFDNSRYTYLQSHQTQLNDIRTQKEVQMQKLQDREVMLDLEQQYKETHEKSILELNRAADQLGNAIKLWQKNYLIVAPIAGYVNMMSVWSKNQNVTAGELIMIVMPKTPTESIGKAKFPALGAGKIQINQRVITRLNNYPDEEFGFIEGIVSNISDIPDKDGNYIVEIKFPNHLRTNYGKNLPQTKQILGNAQIIIKDKRLIENFIQPLEKIFKNKI</sequence>
<dbReference type="eggNOG" id="COG1566">
    <property type="taxonomic scope" value="Bacteria"/>
</dbReference>
<evidence type="ECO:0000256" key="4">
    <source>
        <dbReference type="ARBA" id="ARBA00023136"/>
    </source>
</evidence>
<comment type="caution">
    <text evidence="6">The sequence shown here is derived from an EMBL/GenBank/DDBJ whole genome shotgun (WGS) entry which is preliminary data.</text>
</comment>